<dbReference type="GO" id="GO:0046983">
    <property type="term" value="F:protein dimerization activity"/>
    <property type="evidence" value="ECO:0007669"/>
    <property type="project" value="InterPro"/>
</dbReference>
<proteinExistence type="predicted"/>
<accession>A0A1A7ZPD7</accession>
<organism evidence="2">
    <name type="scientific">Nothobranchius furzeri</name>
    <name type="common">Turquoise killifish</name>
    <dbReference type="NCBI Taxonomy" id="105023"/>
    <lineage>
        <taxon>Eukaryota</taxon>
        <taxon>Metazoa</taxon>
        <taxon>Chordata</taxon>
        <taxon>Craniata</taxon>
        <taxon>Vertebrata</taxon>
        <taxon>Euteleostomi</taxon>
        <taxon>Actinopterygii</taxon>
        <taxon>Neopterygii</taxon>
        <taxon>Teleostei</taxon>
        <taxon>Neoteleostei</taxon>
        <taxon>Acanthomorphata</taxon>
        <taxon>Ovalentaria</taxon>
        <taxon>Atherinomorphae</taxon>
        <taxon>Cyprinodontiformes</taxon>
        <taxon>Nothobranchiidae</taxon>
        <taxon>Nothobranchius</taxon>
    </lineage>
</organism>
<evidence type="ECO:0000313" key="2">
    <source>
        <dbReference type="EMBL" id="SBP44171.1"/>
    </source>
</evidence>
<name>A0A1A7ZPD7_NOTFU</name>
<protein>
    <recommendedName>
        <fullName evidence="1">HAT C-terminal dimerisation domain-containing protein</fullName>
    </recommendedName>
</protein>
<dbReference type="InterPro" id="IPR008906">
    <property type="entry name" value="HATC_C_dom"/>
</dbReference>
<gene>
    <name evidence="2" type="primary">Nfu_g_1_024581</name>
</gene>
<sequence>MTDMTEEQMKISCQALMRKYYKDLTAEFENEMLHLRTIYGATFPHIWSPLELLNAIYRMQLQSIFGEVCIGLRIFCTLPVTVAGGERAFSKLKLVKNYLRSTMSQDRLNSLALLSIESQLAKGLDFKDLISDFANMKTRQWAFTGK</sequence>
<evidence type="ECO:0000259" key="1">
    <source>
        <dbReference type="Pfam" id="PF05699"/>
    </source>
</evidence>
<dbReference type="Pfam" id="PF05699">
    <property type="entry name" value="Dimer_Tnp_hAT"/>
    <property type="match status" value="1"/>
</dbReference>
<dbReference type="EMBL" id="HADY01005686">
    <property type="protein sequence ID" value="SBP44171.1"/>
    <property type="molecule type" value="Transcribed_RNA"/>
</dbReference>
<dbReference type="PANTHER" id="PTHR45749:SF33">
    <property type="entry name" value="ZINC FINGER MYM-TYPE PROTEIN 1"/>
    <property type="match status" value="1"/>
</dbReference>
<feature type="domain" description="HAT C-terminal dimerisation" evidence="1">
    <location>
        <begin position="54"/>
        <end position="120"/>
    </location>
</feature>
<dbReference type="AlphaFoldDB" id="A0A1A7ZPD7"/>
<dbReference type="PANTHER" id="PTHR45749">
    <property type="match status" value="1"/>
</dbReference>
<reference evidence="2" key="1">
    <citation type="submission" date="2016-05" db="EMBL/GenBank/DDBJ databases">
        <authorList>
            <person name="Lavstsen T."/>
            <person name="Jespersen J.S."/>
        </authorList>
    </citation>
    <scope>NUCLEOTIDE SEQUENCE</scope>
    <source>
        <tissue evidence="2">Brain</tissue>
    </source>
</reference>
<reference evidence="2" key="2">
    <citation type="submission" date="2016-06" db="EMBL/GenBank/DDBJ databases">
        <title>The genome of a short-lived fish provides insights into sex chromosome evolution and the genetic control of aging.</title>
        <authorList>
            <person name="Reichwald K."/>
            <person name="Felder M."/>
            <person name="Petzold A."/>
            <person name="Koch P."/>
            <person name="Groth M."/>
            <person name="Platzer M."/>
        </authorList>
    </citation>
    <scope>NUCLEOTIDE SEQUENCE</scope>
    <source>
        <tissue evidence="2">Brain</tissue>
    </source>
</reference>